<feature type="compositionally biased region" description="Polar residues" evidence="1">
    <location>
        <begin position="30"/>
        <end position="51"/>
    </location>
</feature>
<dbReference type="KEGG" id="loi:92359356"/>
<dbReference type="AlphaFoldDB" id="A0A836GQ32"/>
<evidence type="ECO:0000313" key="3">
    <source>
        <dbReference type="Proteomes" id="UP000674143"/>
    </source>
</evidence>
<gene>
    <name evidence="2" type="ORF">LSCM4_03416</name>
</gene>
<dbReference type="GeneID" id="92359356"/>
<proteinExistence type="predicted"/>
<evidence type="ECO:0000313" key="2">
    <source>
        <dbReference type="EMBL" id="KAG5471857.1"/>
    </source>
</evidence>
<reference evidence="2 3" key="1">
    <citation type="submission" date="2021-02" db="EMBL/GenBank/DDBJ databases">
        <title>Leishmania (Mundinia) orientalis Genome sequencing and assembly.</title>
        <authorList>
            <person name="Almutairi H."/>
            <person name="Gatherer D."/>
        </authorList>
    </citation>
    <scope>NUCLEOTIDE SEQUENCE [LARGE SCALE GENOMIC DNA]</scope>
    <source>
        <strain evidence="2">LSCM4</strain>
    </source>
</reference>
<name>A0A836GQ32_9TRYP</name>
<feature type="region of interest" description="Disordered" evidence="1">
    <location>
        <begin position="1"/>
        <end position="117"/>
    </location>
</feature>
<dbReference type="Proteomes" id="UP000674143">
    <property type="component" value="Chromosome 31"/>
</dbReference>
<feature type="compositionally biased region" description="Polar residues" evidence="1">
    <location>
        <begin position="83"/>
        <end position="93"/>
    </location>
</feature>
<organism evidence="2 3">
    <name type="scientific">Leishmania orientalis</name>
    <dbReference type="NCBI Taxonomy" id="2249476"/>
    <lineage>
        <taxon>Eukaryota</taxon>
        <taxon>Discoba</taxon>
        <taxon>Euglenozoa</taxon>
        <taxon>Kinetoplastea</taxon>
        <taxon>Metakinetoplastina</taxon>
        <taxon>Trypanosomatida</taxon>
        <taxon>Trypanosomatidae</taxon>
        <taxon>Leishmaniinae</taxon>
        <taxon>Leishmania</taxon>
    </lineage>
</organism>
<accession>A0A836GQ32</accession>
<comment type="caution">
    <text evidence="2">The sequence shown here is derived from an EMBL/GenBank/DDBJ whole genome shotgun (WGS) entry which is preliminary data.</text>
</comment>
<dbReference type="RefSeq" id="XP_067060974.1">
    <property type="nucleotide sequence ID" value="XM_067205422.1"/>
</dbReference>
<keyword evidence="3" id="KW-1185">Reference proteome</keyword>
<evidence type="ECO:0000256" key="1">
    <source>
        <dbReference type="SAM" id="MobiDB-lite"/>
    </source>
</evidence>
<protein>
    <submittedName>
        <fullName evidence="2">Uncharacterized protein</fullName>
    </submittedName>
</protein>
<dbReference type="EMBL" id="JAFHLR010000031">
    <property type="protein sequence ID" value="KAG5471857.1"/>
    <property type="molecule type" value="Genomic_DNA"/>
</dbReference>
<sequence length="151" mass="15714">MRDSSGGLSVPQRGGHVAVTAELEVDEDCGSSSTGNAEATNPNTVFSSTPGESPERAAPVKLTQATSMGATVITPPSRPRSPVSGTEFNTTHSPKSEHVARSAGVSVNRERPSASRDYAVASATEGSVEVLHGQVRSAPRIPPTREFVEDM</sequence>